<dbReference type="AlphaFoldDB" id="J9EY28"/>
<dbReference type="InterPro" id="IPR005514">
    <property type="entry name" value="DUF316"/>
</dbReference>
<dbReference type="Pfam" id="PF00089">
    <property type="entry name" value="Trypsin"/>
    <property type="match status" value="1"/>
</dbReference>
<evidence type="ECO:0000313" key="2">
    <source>
        <dbReference type="EMBL" id="EJW82097.1"/>
    </source>
</evidence>
<evidence type="ECO:0000259" key="1">
    <source>
        <dbReference type="PROSITE" id="PS50240"/>
    </source>
</evidence>
<dbReference type="InterPro" id="IPR001254">
    <property type="entry name" value="Trypsin_dom"/>
</dbReference>
<dbReference type="SUPFAM" id="SSF50494">
    <property type="entry name" value="Trypsin-like serine proteases"/>
    <property type="match status" value="1"/>
</dbReference>
<proteinExistence type="predicted"/>
<organism evidence="2 3">
    <name type="scientific">Wuchereria bancrofti</name>
    <dbReference type="NCBI Taxonomy" id="6293"/>
    <lineage>
        <taxon>Eukaryota</taxon>
        <taxon>Metazoa</taxon>
        <taxon>Ecdysozoa</taxon>
        <taxon>Nematoda</taxon>
        <taxon>Chromadorea</taxon>
        <taxon>Rhabditida</taxon>
        <taxon>Spirurina</taxon>
        <taxon>Spiruromorpha</taxon>
        <taxon>Filarioidea</taxon>
        <taxon>Onchocercidae</taxon>
        <taxon>Wuchereria</taxon>
    </lineage>
</organism>
<accession>J9EY28</accession>
<reference evidence="3" key="1">
    <citation type="submission" date="2012-08" db="EMBL/GenBank/DDBJ databases">
        <title>The Genome Sequence of Wuchereria bancrofti.</title>
        <authorList>
            <person name="Nutman T.B."/>
            <person name="Fink D.L."/>
            <person name="Russ C."/>
            <person name="Young S."/>
            <person name="Zeng Q."/>
            <person name="Koehrsen M."/>
            <person name="Alvarado L."/>
            <person name="Berlin A."/>
            <person name="Chapman S.B."/>
            <person name="Chen Z."/>
            <person name="Freedman E."/>
            <person name="Gellesch M."/>
            <person name="Goldberg J."/>
            <person name="Griggs A."/>
            <person name="Gujja S."/>
            <person name="Heilman E.R."/>
            <person name="Heiman D."/>
            <person name="Hepburn T."/>
            <person name="Howarth C."/>
            <person name="Jen D."/>
            <person name="Larson L."/>
            <person name="Lewis B."/>
            <person name="Mehta T."/>
            <person name="Park D."/>
            <person name="Pearson M."/>
            <person name="Roberts A."/>
            <person name="Saif S."/>
            <person name="Shea T."/>
            <person name="Shenoy N."/>
            <person name="Sisk P."/>
            <person name="Stolte C."/>
            <person name="Sykes S."/>
            <person name="Walk T."/>
            <person name="White J."/>
            <person name="Yandava C."/>
            <person name="Haas B."/>
            <person name="Henn M.R."/>
            <person name="Nusbaum C."/>
            <person name="Birren B."/>
        </authorList>
    </citation>
    <scope>NUCLEOTIDE SEQUENCE [LARGE SCALE GENOMIC DNA]</scope>
    <source>
        <strain evidence="3">NA</strain>
    </source>
</reference>
<feature type="domain" description="Peptidase S1" evidence="1">
    <location>
        <begin position="71"/>
        <end position="351"/>
    </location>
</feature>
<name>J9EY28_WUCBA</name>
<dbReference type="EMBL" id="ADBV01003118">
    <property type="protein sequence ID" value="EJW82097.1"/>
    <property type="molecule type" value="Genomic_DNA"/>
</dbReference>
<evidence type="ECO:0000313" key="3">
    <source>
        <dbReference type="Proteomes" id="UP000004810"/>
    </source>
</evidence>
<dbReference type="SMART" id="SM00020">
    <property type="entry name" value="Tryp_SPc"/>
    <property type="match status" value="1"/>
</dbReference>
<dbReference type="GO" id="GO:0006508">
    <property type="term" value="P:proteolysis"/>
    <property type="evidence" value="ECO:0007669"/>
    <property type="project" value="InterPro"/>
</dbReference>
<dbReference type="Pfam" id="PF03761">
    <property type="entry name" value="DUF316"/>
    <property type="match status" value="1"/>
</dbReference>
<comment type="caution">
    <text evidence="2">The sequence shown here is derived from an EMBL/GenBank/DDBJ whole genome shotgun (WGS) entry which is preliminary data.</text>
</comment>
<dbReference type="PROSITE" id="PS00134">
    <property type="entry name" value="TRYPSIN_HIS"/>
    <property type="match status" value="1"/>
</dbReference>
<dbReference type="PANTHER" id="PTHR24260:SF136">
    <property type="entry name" value="GH08193P-RELATED"/>
    <property type="match status" value="1"/>
</dbReference>
<dbReference type="InterPro" id="IPR009003">
    <property type="entry name" value="Peptidase_S1_PA"/>
</dbReference>
<dbReference type="InterPro" id="IPR051333">
    <property type="entry name" value="CLIP_Serine_Protease"/>
</dbReference>
<dbReference type="InterPro" id="IPR018114">
    <property type="entry name" value="TRYPSIN_HIS"/>
</dbReference>
<dbReference type="PROSITE" id="PS50240">
    <property type="entry name" value="TRYPSIN_DOM"/>
    <property type="match status" value="1"/>
</dbReference>
<dbReference type="Gene3D" id="2.40.10.10">
    <property type="entry name" value="Trypsin-like serine proteases"/>
    <property type="match status" value="1"/>
</dbReference>
<dbReference type="Proteomes" id="UP000004810">
    <property type="component" value="Unassembled WGS sequence"/>
</dbReference>
<gene>
    <name evidence="2" type="ORF">WUBG_06994</name>
</gene>
<sequence>MYGRATVVLLTNFGIIAFAKHDLPLDFNDIVVYAKPGDAMQLSKLTADENEDLKINCGRTRRQWLSTPYKISAGSAAKLGQFPWAVALTTMSQKRYNYCGGSIISKRHILTAAHCFMKYENDQLPCTTATNLDDITEFIARYGGVCLRSNSPPCDGKLCMTARINKIAIHRRFMDDGCIGGFDFAIIEMETDLMFDTTTSAICLPNSSFDLNSAENLFDYGFGDNENGESMSRLNYGSAKIISVGEKTDFIRAGPIHKPKINHLSRHLCCKSISNFTCTLVLITTGNRELKGDSGGGLQGLVKQRVFLLGVHSFGPKACYSGSPFTVTDTRPYAQLICDLTGICYHLSPLK</sequence>
<dbReference type="InterPro" id="IPR043504">
    <property type="entry name" value="Peptidase_S1_PA_chymotrypsin"/>
</dbReference>
<dbReference type="PANTHER" id="PTHR24260">
    <property type="match status" value="1"/>
</dbReference>
<dbReference type="GO" id="GO:0004252">
    <property type="term" value="F:serine-type endopeptidase activity"/>
    <property type="evidence" value="ECO:0007669"/>
    <property type="project" value="InterPro"/>
</dbReference>
<protein>
    <submittedName>
        <fullName evidence="2">Trypsin family protein</fullName>
    </submittedName>
</protein>